<dbReference type="OMA" id="NNPMKRQ"/>
<evidence type="ECO:0000313" key="2">
    <source>
        <dbReference type="Proteomes" id="UP000011185"/>
    </source>
</evidence>
<dbReference type="HOGENOM" id="CLU_004199_2_0_1"/>
<dbReference type="VEuPathDB" id="MicrosporidiaDB:THOM_0425"/>
<dbReference type="SUPFAM" id="SSF52058">
    <property type="entry name" value="L domain-like"/>
    <property type="match status" value="1"/>
</dbReference>
<keyword evidence="2" id="KW-1185">Reference proteome</keyword>
<dbReference type="EMBL" id="JH993832">
    <property type="protein sequence ID" value="ELQ76704.1"/>
    <property type="molecule type" value="Genomic_DNA"/>
</dbReference>
<dbReference type="InterPro" id="IPR032675">
    <property type="entry name" value="LRR_dom_sf"/>
</dbReference>
<dbReference type="InParanoid" id="L7JZ70"/>
<dbReference type="OrthoDB" id="10474014at2759"/>
<dbReference type="SUPFAM" id="SSF52047">
    <property type="entry name" value="RNI-like"/>
    <property type="match status" value="1"/>
</dbReference>
<organism evidence="1 2">
    <name type="scientific">Trachipleistophora hominis</name>
    <name type="common">Microsporidian parasite</name>
    <dbReference type="NCBI Taxonomy" id="72359"/>
    <lineage>
        <taxon>Eukaryota</taxon>
        <taxon>Fungi</taxon>
        <taxon>Fungi incertae sedis</taxon>
        <taxon>Microsporidia</taxon>
        <taxon>Pleistophoridae</taxon>
        <taxon>Trachipleistophora</taxon>
    </lineage>
</organism>
<sequence length="1542" mass="176707">MNCSSSRVTATLIKWILCFMGEKENVIGDISICDNLEDMNLESFFANPTVDEENLMLTELKINDYDAIEDPLKVFEPKEEQQSSVSPKIDSKDIHKFVRSANVNRYEYGDSSITENKNEFSSNRQIFARDRECKYRTIQIPVTKSLFMAVVILTVNSDVKFSNYELYIVVDRLLIFLHDKRPFLQVLAQQFLDDPKLSDKLDIIDKTSIKEEEKVGDNGEERNKSSGDISFNTKLQNAMCEVSNFIDVVTADIFGNAARVAQNNENRLVFSTDVESLFYFYKPRYLRMNGYFFINEKWFLCRMYDDVPSGFILTIDIDFTDVFDDVAKKHTSKRTRKRLITEKIDLALRFSFLRLRCLEVCIFRLKGVQIDLSFDTISNKQLHVYCKECVVSFSTHSSSNLKTLSIIDSKICCDLVLPDTLETFILEKTRIIVGYELRVTEICKHISINQNHGKIRIPYFEHTFSALLPSDGTFELLRSGDIIEKITLINVIFYDSVVTMPNNIQEIILKNIVLDGVGLWIFPEDIKKIALEKFSGHVQLDGFTQNKPLVGYFNDGTFRSYKSNESEQINELVFSRMHLTHDVYFNSNISKIVMSYVIMDLDFSFCFNEHIIEVSLYDCTCNLYLEGLPYLNQVQLENDSFGEPRRTFCFKRPDNQCIGQVSMSNLMIEETINFGPEIQDFKFNGITVSESSYVSFAENFNELELNDCKGRFKIPGIFSDDESHTIILGENVDLFKIRRTKNDSFDILIDTLSVDKLIIEMNLKTVELYDIKIVERVLITTHQCKNLIIGGFNCPLSIPNIVSLTKLELSDFDNLNISSKMFTLTKNVTAYVTPMNEDKNTGSPASDTNIYLPTIISDCCENIFISKNRIPINITGVLRNASINTSLMRLTPQSQFGIVTCPLKHLTKFELLDERICGIMIIEKDVCFLSLSRITSDEGSELWLNKGLESIRVDSSQININGSNAKNLRAITLVHSTAIIYDPSVHTSLSYLNICRMAINHSLILVPSIATFLLKHSTLISNCSVKINEEILELSISKFIGIIDMAGVAGLGKMEFDYECMLYFERSTSYNDGGLLHIEGYTFKNDITFSGDAKTIHLKHVKIVPNAKITLGHQCTSLALTSSNIDINFSRVNSLKKVTLASVSFAVLQKIFTNLSTIEVLILQDIALESSINLPNNMHTIVLREISLCAGSLLKFNAKCCKVHFYKCIGLYNFSNIERLLALSLITHFGDKLQFKVYLPSLRNLRRLDITYNLNNELFMFDLYGCINLEYLTVRSLNYSKEVTLYPPLSFSIYEVLDFSDTNTWSKYKPSKIKSRIGKFKNESVNILNLKANILISEIFTLKKRNKLKYLNLVGCSLDKENVEVLKELVNLRTLVIDSAFFESDLVKNIPRQIETLEIVDKKIFACQTLNLRRLNFKVVQELKKYENIKHLALDGSIMGYESIFDCLPINLESLKITRFSIGEVNFIEKNRTRVVIKQLILLLDDPNSHPPVLIDNNPMKRQYYKLFDYLKNFIDFNKLDDLMLEASGKFVSLDKETYRIN</sequence>
<reference evidence="1 2" key="1">
    <citation type="journal article" date="2012" name="PLoS Pathog.">
        <title>The genome of the obligate intracellular parasite Trachipleistophora hominis: new insights into microsporidian genome dynamics and reductive evolution.</title>
        <authorList>
            <person name="Heinz E."/>
            <person name="Williams T.A."/>
            <person name="Nakjang S."/>
            <person name="Noel C.J."/>
            <person name="Swan D.C."/>
            <person name="Goldberg A.V."/>
            <person name="Harris S.R."/>
            <person name="Weinmaier T."/>
            <person name="Markert S."/>
            <person name="Becher D."/>
            <person name="Bernhardt J."/>
            <person name="Dagan T."/>
            <person name="Hacker C."/>
            <person name="Lucocq J.M."/>
            <person name="Schweder T."/>
            <person name="Rattei T."/>
            <person name="Hall N."/>
            <person name="Hirt R.P."/>
            <person name="Embley T.M."/>
        </authorList>
    </citation>
    <scope>NUCLEOTIDE SEQUENCE [LARGE SCALE GENOMIC DNA]</scope>
</reference>
<accession>L7JZ70</accession>
<name>L7JZ70_TRAHO</name>
<dbReference type="Proteomes" id="UP000011185">
    <property type="component" value="Unassembled WGS sequence"/>
</dbReference>
<dbReference type="Gene3D" id="3.80.10.10">
    <property type="entry name" value="Ribonuclease Inhibitor"/>
    <property type="match status" value="1"/>
</dbReference>
<evidence type="ECO:0000313" key="1">
    <source>
        <dbReference type="EMBL" id="ELQ76704.1"/>
    </source>
</evidence>
<protein>
    <submittedName>
        <fullName evidence="1">Putative LRR containing protein</fullName>
    </submittedName>
</protein>
<proteinExistence type="predicted"/>
<gene>
    <name evidence="1" type="ORF">THOM_0425</name>
</gene>